<dbReference type="Gene3D" id="3.40.630.30">
    <property type="match status" value="1"/>
</dbReference>
<keyword evidence="5" id="KW-1185">Reference proteome</keyword>
<evidence type="ECO:0000313" key="5">
    <source>
        <dbReference type="Proteomes" id="UP000031675"/>
    </source>
</evidence>
<dbReference type="Proteomes" id="UP000031675">
    <property type="component" value="Unassembled WGS sequence"/>
</dbReference>
<dbReference type="InterPro" id="IPR000182">
    <property type="entry name" value="GNAT_dom"/>
</dbReference>
<evidence type="ECO:0000259" key="3">
    <source>
        <dbReference type="PROSITE" id="PS51186"/>
    </source>
</evidence>
<dbReference type="AlphaFoldDB" id="A0A0C2JP42"/>
<protein>
    <submittedName>
        <fullName evidence="4">GNAT family acetyltransferase</fullName>
    </submittedName>
</protein>
<feature type="domain" description="N-acetyltransferase" evidence="3">
    <location>
        <begin position="107"/>
        <end position="258"/>
    </location>
</feature>
<dbReference type="InterPro" id="IPR050680">
    <property type="entry name" value="YpeA/RimI_acetyltransf"/>
</dbReference>
<dbReference type="STRING" id="183763.LP52_12750"/>
<evidence type="ECO:0000256" key="1">
    <source>
        <dbReference type="ARBA" id="ARBA00022679"/>
    </source>
</evidence>
<dbReference type="EMBL" id="JROO01000023">
    <property type="protein sequence ID" value="KIH98582.1"/>
    <property type="molecule type" value="Genomic_DNA"/>
</dbReference>
<reference evidence="5" key="1">
    <citation type="journal article" date="2015" name="Chem. Biol.">
        <title>Structure, bioactivity, and resistance mechanism of streptomonomicin, an unusual lasso Peptide from an understudied halophilic actinomycete.</title>
        <authorList>
            <person name="Metelev M."/>
            <person name="Tietz J.I."/>
            <person name="Melby J.O."/>
            <person name="Blair P.M."/>
            <person name="Zhu L."/>
            <person name="Livnat I."/>
            <person name="Severinov K."/>
            <person name="Mitchell D.A."/>
        </authorList>
    </citation>
    <scope>NUCLEOTIDE SEQUENCE [LARGE SCALE GENOMIC DNA]</scope>
    <source>
        <strain evidence="5">YIM 90003</strain>
    </source>
</reference>
<dbReference type="SUPFAM" id="SSF55729">
    <property type="entry name" value="Acyl-CoA N-acyltransferases (Nat)"/>
    <property type="match status" value="1"/>
</dbReference>
<dbReference type="PANTHER" id="PTHR43420">
    <property type="entry name" value="ACETYLTRANSFERASE"/>
    <property type="match status" value="1"/>
</dbReference>
<evidence type="ECO:0000313" key="4">
    <source>
        <dbReference type="EMBL" id="KIH98582.1"/>
    </source>
</evidence>
<proteinExistence type="predicted"/>
<comment type="caution">
    <text evidence="4">The sequence shown here is derived from an EMBL/GenBank/DDBJ whole genome shotgun (WGS) entry which is preliminary data.</text>
</comment>
<dbReference type="InterPro" id="IPR016181">
    <property type="entry name" value="Acyl_CoA_acyltransferase"/>
</dbReference>
<dbReference type="CDD" id="cd04301">
    <property type="entry name" value="NAT_SF"/>
    <property type="match status" value="1"/>
</dbReference>
<sequence length="258" mass="27632">MVTALQERAARAQPAEHVETLGGWWLRHAPGCDWWLSAVLPHGPAGAGGAEELEHRIARAEDFYSRRGGAALFQISPGACPVELDGVLAERGYSRRGSLSLQTAPTSAVRGRAPTSPLHVRVDRRPTQPWFDAWTAAHSRTPDGAGPEKATLARVQGRSAYARALAGSVTVAVGRAAADTGWAGVFNMATLPEARGNGAAGCVLAALAEWARTQRAHRMYLQVERANAAALRLYQRAGFTEVCGYHYRVPDAGPAHQR</sequence>
<name>A0A0C2JP42_9ACTN</name>
<organism evidence="4 5">
    <name type="scientific">Streptomonospora alba</name>
    <dbReference type="NCBI Taxonomy" id="183763"/>
    <lineage>
        <taxon>Bacteria</taxon>
        <taxon>Bacillati</taxon>
        <taxon>Actinomycetota</taxon>
        <taxon>Actinomycetes</taxon>
        <taxon>Streptosporangiales</taxon>
        <taxon>Nocardiopsidaceae</taxon>
        <taxon>Streptomonospora</taxon>
    </lineage>
</organism>
<gene>
    <name evidence="4" type="ORF">LP52_12750</name>
</gene>
<keyword evidence="2" id="KW-0012">Acyltransferase</keyword>
<dbReference type="PROSITE" id="PS51186">
    <property type="entry name" value="GNAT"/>
    <property type="match status" value="1"/>
</dbReference>
<dbReference type="InterPro" id="IPR056935">
    <property type="entry name" value="Rv0428c-like_C"/>
</dbReference>
<evidence type="ECO:0000256" key="2">
    <source>
        <dbReference type="ARBA" id="ARBA00023315"/>
    </source>
</evidence>
<dbReference type="Pfam" id="PF24553">
    <property type="entry name" value="Rv0428c_C"/>
    <property type="match status" value="1"/>
</dbReference>
<accession>A0A0C2JP42</accession>
<keyword evidence="1 4" id="KW-0808">Transferase</keyword>
<dbReference type="GO" id="GO:0016747">
    <property type="term" value="F:acyltransferase activity, transferring groups other than amino-acyl groups"/>
    <property type="evidence" value="ECO:0007669"/>
    <property type="project" value="InterPro"/>
</dbReference>